<dbReference type="GeneID" id="92853080"/>
<dbReference type="SMART" id="SM00635">
    <property type="entry name" value="BID_2"/>
    <property type="match status" value="1"/>
</dbReference>
<dbReference type="Pfam" id="PF02368">
    <property type="entry name" value="Big_2"/>
    <property type="match status" value="1"/>
</dbReference>
<gene>
    <name evidence="3" type="ORF">S101395_02982</name>
</gene>
<dbReference type="EMBL" id="CP021920">
    <property type="protein sequence ID" value="ASB89489.1"/>
    <property type="molecule type" value="Genomic_DNA"/>
</dbReference>
<keyword evidence="4" id="KW-1185">Reference proteome</keyword>
<evidence type="ECO:0000313" key="4">
    <source>
        <dbReference type="Proteomes" id="UP000196877"/>
    </source>
</evidence>
<dbReference type="SUPFAM" id="SSF49373">
    <property type="entry name" value="Invasin/intimin cell-adhesion fragments"/>
    <property type="match status" value="1"/>
</dbReference>
<keyword evidence="1" id="KW-0732">Signal</keyword>
<proteinExistence type="predicted"/>
<dbReference type="InterPro" id="IPR008964">
    <property type="entry name" value="Invasin/intimin_cell_adhesion"/>
</dbReference>
<feature type="signal peptide" evidence="1">
    <location>
        <begin position="1"/>
        <end position="26"/>
    </location>
</feature>
<accession>A0ABM6LJI5</accession>
<dbReference type="InterPro" id="IPR003343">
    <property type="entry name" value="Big_2"/>
</dbReference>
<dbReference type="Proteomes" id="UP000196877">
    <property type="component" value="Chromosome"/>
</dbReference>
<sequence>MKFKKSVVFALSISALALSASGIASAKETKSSPVTEVKSASMLPSHVIKIQDRNLTISVGDQAWITNLAATRYVSDNTAVASVDQGGLVTAKAIGTATITLFKGDSVLGKVFVQVI</sequence>
<evidence type="ECO:0000256" key="1">
    <source>
        <dbReference type="SAM" id="SignalP"/>
    </source>
</evidence>
<feature type="domain" description="BIG2" evidence="2">
    <location>
        <begin position="36"/>
        <end position="113"/>
    </location>
</feature>
<dbReference type="RefSeq" id="WP_006638044.1">
    <property type="nucleotide sequence ID" value="NZ_BORD01000004.1"/>
</dbReference>
<dbReference type="Gene3D" id="2.60.40.1080">
    <property type="match status" value="1"/>
</dbReference>
<feature type="chain" id="PRO_5045115210" description="BIG2 domain-containing protein" evidence="1">
    <location>
        <begin position="27"/>
        <end position="116"/>
    </location>
</feature>
<reference evidence="3 4" key="1">
    <citation type="submission" date="2017-06" db="EMBL/GenBank/DDBJ databases">
        <title>Genome sequence of Bacillus sonorensis strain SRCM101395.</title>
        <authorList>
            <person name="Cho S.H."/>
        </authorList>
    </citation>
    <scope>NUCLEOTIDE SEQUENCE [LARGE SCALE GENOMIC DNA]</scope>
    <source>
        <strain evidence="3 4">SRCM101395</strain>
    </source>
</reference>
<evidence type="ECO:0000313" key="3">
    <source>
        <dbReference type="EMBL" id="ASB89489.1"/>
    </source>
</evidence>
<name>A0ABM6LJI5_9BACI</name>
<organism evidence="3 4">
    <name type="scientific">Bacillus sonorensis</name>
    <dbReference type="NCBI Taxonomy" id="119858"/>
    <lineage>
        <taxon>Bacteria</taxon>
        <taxon>Bacillati</taxon>
        <taxon>Bacillota</taxon>
        <taxon>Bacilli</taxon>
        <taxon>Bacillales</taxon>
        <taxon>Bacillaceae</taxon>
        <taxon>Bacillus</taxon>
    </lineage>
</organism>
<protein>
    <recommendedName>
        <fullName evidence="2">BIG2 domain-containing protein</fullName>
    </recommendedName>
</protein>
<evidence type="ECO:0000259" key="2">
    <source>
        <dbReference type="SMART" id="SM00635"/>
    </source>
</evidence>